<evidence type="ECO:0000313" key="1">
    <source>
        <dbReference type="EMBL" id="CAE6451652.1"/>
    </source>
</evidence>
<comment type="caution">
    <text evidence="1">The sequence shown here is derived from an EMBL/GenBank/DDBJ whole genome shotgun (WGS) entry which is preliminary data.</text>
</comment>
<accession>A0A8H3BB92</accession>
<gene>
    <name evidence="1" type="ORF">RDB_LOCUS146548</name>
</gene>
<evidence type="ECO:0000313" key="2">
    <source>
        <dbReference type="Proteomes" id="UP000663846"/>
    </source>
</evidence>
<dbReference type="Proteomes" id="UP000663846">
    <property type="component" value="Unassembled WGS sequence"/>
</dbReference>
<proteinExistence type="predicted"/>
<protein>
    <submittedName>
        <fullName evidence="1">Uncharacterized protein</fullName>
    </submittedName>
</protein>
<dbReference type="EMBL" id="CAJMWS010000568">
    <property type="protein sequence ID" value="CAE6451652.1"/>
    <property type="molecule type" value="Genomic_DNA"/>
</dbReference>
<name>A0A8H3BB92_9AGAM</name>
<sequence>MSHRALIEWAKNFAQLSIMYPFTLSIDTCTKSQPFLNRERLPIKWSPVAFLLRASGVGASSCAVLQRSLKASRRMCRALHYLRIKAASP</sequence>
<reference evidence="1" key="1">
    <citation type="submission" date="2021-01" db="EMBL/GenBank/DDBJ databases">
        <authorList>
            <person name="Kaushik A."/>
        </authorList>
    </citation>
    <scope>NUCLEOTIDE SEQUENCE</scope>
    <source>
        <strain evidence="1">AG1-1C</strain>
    </source>
</reference>
<organism evidence="1 2">
    <name type="scientific">Rhizoctonia solani</name>
    <dbReference type="NCBI Taxonomy" id="456999"/>
    <lineage>
        <taxon>Eukaryota</taxon>
        <taxon>Fungi</taxon>
        <taxon>Dikarya</taxon>
        <taxon>Basidiomycota</taxon>
        <taxon>Agaricomycotina</taxon>
        <taxon>Agaricomycetes</taxon>
        <taxon>Cantharellales</taxon>
        <taxon>Ceratobasidiaceae</taxon>
        <taxon>Rhizoctonia</taxon>
    </lineage>
</organism>
<dbReference type="AlphaFoldDB" id="A0A8H3BB92"/>